<feature type="non-terminal residue" evidence="1">
    <location>
        <position position="139"/>
    </location>
</feature>
<dbReference type="InterPro" id="IPR002780">
    <property type="entry name" value="Hyd_form_HypD"/>
</dbReference>
<name>X1DAG5_9ZZZZ</name>
<dbReference type="EMBL" id="BART01020743">
    <property type="protein sequence ID" value="GAH05290.1"/>
    <property type="molecule type" value="Genomic_DNA"/>
</dbReference>
<gene>
    <name evidence="1" type="ORF">S01H4_38466</name>
</gene>
<protein>
    <recommendedName>
        <fullName evidence="2">Hydrogenase formation protein HypD</fullName>
    </recommendedName>
</protein>
<dbReference type="GO" id="GO:0005506">
    <property type="term" value="F:iron ion binding"/>
    <property type="evidence" value="ECO:0007669"/>
    <property type="project" value="TreeGrafter"/>
</dbReference>
<organism evidence="1">
    <name type="scientific">marine sediment metagenome</name>
    <dbReference type="NCBI Taxonomy" id="412755"/>
    <lineage>
        <taxon>unclassified sequences</taxon>
        <taxon>metagenomes</taxon>
        <taxon>ecological metagenomes</taxon>
    </lineage>
</organism>
<dbReference type="GO" id="GO:0070025">
    <property type="term" value="F:carbon monoxide binding"/>
    <property type="evidence" value="ECO:0007669"/>
    <property type="project" value="TreeGrafter"/>
</dbReference>
<evidence type="ECO:0000313" key="1">
    <source>
        <dbReference type="EMBL" id="GAH05290.1"/>
    </source>
</evidence>
<reference evidence="1" key="1">
    <citation type="journal article" date="2014" name="Front. Microbiol.">
        <title>High frequency of phylogenetically diverse reductive dehalogenase-homologous genes in deep subseafloor sedimentary metagenomes.</title>
        <authorList>
            <person name="Kawai M."/>
            <person name="Futagami T."/>
            <person name="Toyoda A."/>
            <person name="Takaki Y."/>
            <person name="Nishi S."/>
            <person name="Hori S."/>
            <person name="Arai W."/>
            <person name="Tsubouchi T."/>
            <person name="Morono Y."/>
            <person name="Uchiyama I."/>
            <person name="Ito T."/>
            <person name="Fujiyama A."/>
            <person name="Inagaki F."/>
            <person name="Takami H."/>
        </authorList>
    </citation>
    <scope>NUCLEOTIDE SEQUENCE</scope>
    <source>
        <strain evidence="1">Expedition CK06-06</strain>
    </source>
</reference>
<sequence length="139" mass="15516">MGGEGRLRYVDEYRNKEIAQKILRQIRSISKKKINLMEVCGTHTVVIFRNGIRKILPSNIDLISGPGCPVCVTPVSYLDEIITLSRENDFIITTFGDMIKVPGSTSSLEREKANGADIRIVYSTLDALNIAHNNPLKKV</sequence>
<evidence type="ECO:0008006" key="2">
    <source>
        <dbReference type="Google" id="ProtNLM"/>
    </source>
</evidence>
<dbReference type="AlphaFoldDB" id="X1DAG5"/>
<accession>X1DAG5</accession>
<dbReference type="InterPro" id="IPR042243">
    <property type="entry name" value="HypD_1"/>
</dbReference>
<dbReference type="Pfam" id="PF01924">
    <property type="entry name" value="HypD"/>
    <property type="match status" value="1"/>
</dbReference>
<dbReference type="PANTHER" id="PTHR30149">
    <property type="entry name" value="HYDROGENASE PROTEIN ASSEMBLY PROTEIN HYPD"/>
    <property type="match status" value="1"/>
</dbReference>
<dbReference type="GO" id="GO:0051539">
    <property type="term" value="F:4 iron, 4 sulfur cluster binding"/>
    <property type="evidence" value="ECO:0007669"/>
    <property type="project" value="TreeGrafter"/>
</dbReference>
<comment type="caution">
    <text evidence="1">The sequence shown here is derived from an EMBL/GenBank/DDBJ whole genome shotgun (WGS) entry which is preliminary data.</text>
</comment>
<proteinExistence type="predicted"/>
<dbReference type="GO" id="GO:0051604">
    <property type="term" value="P:protein maturation"/>
    <property type="evidence" value="ECO:0007669"/>
    <property type="project" value="TreeGrafter"/>
</dbReference>
<dbReference type="PANTHER" id="PTHR30149:SF0">
    <property type="entry name" value="HYDROGENASE MATURATION FACTOR HYPD"/>
    <property type="match status" value="1"/>
</dbReference>
<dbReference type="Gene3D" id="3.40.50.11750">
    <property type="entry name" value="HypD, alpha/beta domain 1"/>
    <property type="match status" value="1"/>
</dbReference>